<dbReference type="Pfam" id="PF00109">
    <property type="entry name" value="ketoacyl-synt"/>
    <property type="match status" value="1"/>
</dbReference>
<dbReference type="Pfam" id="PF02801">
    <property type="entry name" value="Ketoacyl-synt_C"/>
    <property type="match status" value="1"/>
</dbReference>
<dbReference type="InterPro" id="IPR049900">
    <property type="entry name" value="PKS_mFAS_DH"/>
</dbReference>
<dbReference type="InterPro" id="IPR049552">
    <property type="entry name" value="PKS_DH_N"/>
</dbReference>
<dbReference type="InterPro" id="IPR049551">
    <property type="entry name" value="PKS_DH_C"/>
</dbReference>
<evidence type="ECO:0000256" key="6">
    <source>
        <dbReference type="ARBA" id="ARBA00054155"/>
    </source>
</evidence>
<name>A0A177NUI9_9GAMM</name>
<dbReference type="SUPFAM" id="SSF55048">
    <property type="entry name" value="Probable ACP-binding domain of malonyl-CoA ACP transacylase"/>
    <property type="match status" value="1"/>
</dbReference>
<dbReference type="SMART" id="SM00823">
    <property type="entry name" value="PKS_PP"/>
    <property type="match status" value="1"/>
</dbReference>
<sequence length="1751" mass="190366">MTEKSEPKTDYRALMLEALRKIDALEGKLKTAQQSREAIAVVGMGCRFPGAEGLAAYLDLLRHGMDAIGSMPAWRWRVDDYFNADPERPGKMYVREGGFIEQLDRFDADFFGISPREAMAMDPQQRLWLEVCWEALEHANIVPGDLFATQTGVFVGASSFDFAAVMAKKLQPDQVDAYLGTGASLNMLAGRLSYWLGLTGPSMAIDTACSSSLVAVHNACQSLRAGECTMAIAGGVNVILAPETYVAFSRAGMLSKDARCKTFAEDADGFIRSEGCGAVVLKRLSDAEKQGDRIWAVIRGSAVNQDGASGGLTIPSGPSQQAVINAALAAAGVKAEQVGYIEAHGTGTPLGDPIEMRALAACYAKNPSRRPMHVASVKTNLGHLEAAAGIAGLIKTVLSLHEAELFPHLHFSRPSSHIDWQAWPVNIPLTRQAWPAEGQPRLAAVSSFGLSGTNAHLIIEQAPPSEPIDAAAAAGVNLLLLSAKTLPALQQLASDYATRLFGSETAAVADICYTANSRRSRFAHRLAVTADSAADFKSRLLAFAEQGAGFSGYRHVSRAKPRIGFAFTGQGSQWPGMAAQLYDVYPEFSRQIDCCDRLLRQFSTIDLKRLLLEPSAEDIHLSANAQPALFAFEYALAKQWQAWGVNAVCLIGHSLGEYVAACIAGVFDLEQGLRLIVKRAELMQEAPGRGGMAAVFTFAERLQTMLADFPSLSIAAYNSPENQVVSGDAAQLSGFLQVCAEHGLEYRRLNTSHGFHSPCMQPVLTEFAACFAGVALNAASIPMIANLTGGLETAAYAQADYWLRHLRQPVLFQQSLDTLARQDVDLWLEIGPKPVLTGLIRQQATNVTAVSACPGNESSFNQALAEVVASGLELNWQSLNAGQLTDLPTYPWQRQRYWPDWYDFEALPLVDRQGRWLSSPAFAENSTVYAWTLSLANQPWLSEHRVYGLPVAPLALLIATVYQALFKRDGHRRFAIVDLEITRALLIPEGTAIDVQLIFSGLGDSAYDLKIVSREEGGEQWRQHVSAGLQPLSESSDTAAVSLDVPEQCDEYSAEPFYRLFAEHGLQYGPRFRGIASLWQQPGRAVARLDQRWVDAAALDATVLDSALQLMAAVFEPDGGGLRLPVRIRRIECWRGDFADSCWASATLNDSARIDLAIFNAQRQLQFSIAGVEVATVSESRLKQMLSPMPDWFYQPVWRPHRAVVGQGGKSWLFIAGQDQPALVEPLIQQGHRVSTLNFDQLSADDLIGVNELVDLSGFLAVDGAAHAMEAPGQLLALLPLLQGHRLNLTLTTRNAQGEFCRQMNYGGAALWGMAAVLFQEHSELKPRIIDADSAEALLAGLLDNSGEQRLAAIGDRLWAQRLQRHKPPTDSPVEIDQHANYLVSGGLGDLGLTTACWLIEQGARHLYLSSRREHARLPSRLLDLQGQYADLELIVMTLDVCEPLAVERLFAAIEHSGRPLKGIVHCAGFTDDDLLLKQSASRLAQLNRVKLQAAVLLDQASRRHALDFFWLYSSLNALLGNVGQGAYAAANAAMDALAWQRGHDGFPALAIDWGPWQSGIQQQSSDGLRAFWRQSGLGLIDGERAGTVLQGLLGGRQTGQVCVVNCDWRQAAKSAGHGAAEGLLAELMPAVGVEAVDGDEYLRALRSADSEQSKTMLGDWLKRQLAGILKLSAAQCELSRSLSSLGLDSLAAVELRAVMRKTLQTEVPVSELLQCEGWGLVDYLQVNLLPIERIKTASIAEDEDMLEGEI</sequence>
<dbReference type="Pfam" id="PF00550">
    <property type="entry name" value="PP-binding"/>
    <property type="match status" value="1"/>
</dbReference>
<comment type="caution">
    <text evidence="10">The sequence shown here is derived from an EMBL/GenBank/DDBJ whole genome shotgun (WGS) entry which is preliminary data.</text>
</comment>
<dbReference type="SMART" id="SM00826">
    <property type="entry name" value="PKS_DH"/>
    <property type="match status" value="1"/>
</dbReference>
<dbReference type="InterPro" id="IPR014030">
    <property type="entry name" value="Ketoacyl_synth_N"/>
</dbReference>
<feature type="domain" description="PKS/mFAS DH" evidence="9">
    <location>
        <begin position="912"/>
        <end position="1183"/>
    </location>
</feature>
<dbReference type="SUPFAM" id="SSF52151">
    <property type="entry name" value="FabD/lysophospholipase-like"/>
    <property type="match status" value="1"/>
</dbReference>
<accession>A0A177NUI9</accession>
<dbReference type="InterPro" id="IPR016036">
    <property type="entry name" value="Malonyl_transacylase_ACP-bd"/>
</dbReference>
<dbReference type="InterPro" id="IPR009081">
    <property type="entry name" value="PP-bd_ACP"/>
</dbReference>
<dbReference type="CDD" id="cd00833">
    <property type="entry name" value="PKS"/>
    <property type="match status" value="1"/>
</dbReference>
<feature type="active site" description="Proton acceptor; for dehydratase activity" evidence="7">
    <location>
        <position position="944"/>
    </location>
</feature>
<dbReference type="Gene3D" id="3.10.129.110">
    <property type="entry name" value="Polyketide synthase dehydratase"/>
    <property type="match status" value="1"/>
</dbReference>
<dbReference type="Pfam" id="PF08659">
    <property type="entry name" value="KR"/>
    <property type="match status" value="1"/>
</dbReference>
<dbReference type="GO" id="GO:0004312">
    <property type="term" value="F:fatty acid synthase activity"/>
    <property type="evidence" value="ECO:0007669"/>
    <property type="project" value="TreeGrafter"/>
</dbReference>
<comment type="function">
    <text evidence="6">Involved in production of the polyketide antibiotic thailandamide.</text>
</comment>
<dbReference type="PANTHER" id="PTHR43775:SF37">
    <property type="entry name" value="SI:DKEY-61P9.11"/>
    <property type="match status" value="1"/>
</dbReference>
<dbReference type="InterPro" id="IPR014043">
    <property type="entry name" value="Acyl_transferase_dom"/>
</dbReference>
<evidence type="ECO:0008006" key="12">
    <source>
        <dbReference type="Google" id="ProtNLM"/>
    </source>
</evidence>
<protein>
    <recommendedName>
        <fullName evidence="12">Carrier domain-containing protein</fullName>
    </recommendedName>
</protein>
<dbReference type="PROSITE" id="PS52004">
    <property type="entry name" value="KS3_2"/>
    <property type="match status" value="1"/>
</dbReference>
<dbReference type="InterPro" id="IPR020806">
    <property type="entry name" value="PKS_PP-bd"/>
</dbReference>
<comment type="pathway">
    <text evidence="1">Lipid metabolism; fatty acid biosynthesis.</text>
</comment>
<dbReference type="Gene3D" id="3.40.50.720">
    <property type="entry name" value="NAD(P)-binding Rossmann-like Domain"/>
    <property type="match status" value="1"/>
</dbReference>
<dbReference type="InterPro" id="IPR020841">
    <property type="entry name" value="PKS_Beta-ketoAc_synthase_dom"/>
</dbReference>
<keyword evidence="4" id="KW-0597">Phosphoprotein</keyword>
<keyword evidence="11" id="KW-1185">Reference proteome</keyword>
<dbReference type="InterPro" id="IPR057326">
    <property type="entry name" value="KR_dom"/>
</dbReference>
<dbReference type="PROSITE" id="PS00606">
    <property type="entry name" value="KS3_1"/>
    <property type="match status" value="1"/>
</dbReference>
<feature type="region of interest" description="N-terminal hotdog fold" evidence="7">
    <location>
        <begin position="912"/>
        <end position="1036"/>
    </location>
</feature>
<dbReference type="SMART" id="SM00825">
    <property type="entry name" value="PKS_KS"/>
    <property type="match status" value="1"/>
</dbReference>
<dbReference type="InterPro" id="IPR050091">
    <property type="entry name" value="PKS_NRPS_Biosynth_Enz"/>
</dbReference>
<dbReference type="RefSeq" id="WP_064027211.1">
    <property type="nucleotide sequence ID" value="NZ_LUUK01000115.1"/>
</dbReference>
<dbReference type="STRING" id="702114.A1355_23670"/>
<dbReference type="Gene3D" id="1.10.1200.10">
    <property type="entry name" value="ACP-like"/>
    <property type="match status" value="1"/>
</dbReference>
<dbReference type="InterPro" id="IPR001227">
    <property type="entry name" value="Ac_transferase_dom_sf"/>
</dbReference>
<dbReference type="Pfam" id="PF00698">
    <property type="entry name" value="Acyl_transf_1"/>
    <property type="match status" value="1"/>
</dbReference>
<dbReference type="OrthoDB" id="9778690at2"/>
<dbReference type="InterPro" id="IPR036736">
    <property type="entry name" value="ACP-like_sf"/>
</dbReference>
<evidence type="ECO:0000256" key="4">
    <source>
        <dbReference type="ARBA" id="ARBA00022553"/>
    </source>
</evidence>
<dbReference type="InterPro" id="IPR042104">
    <property type="entry name" value="PKS_dehydratase_sf"/>
</dbReference>
<dbReference type="SMART" id="SM00827">
    <property type="entry name" value="PKS_AT"/>
    <property type="match status" value="1"/>
</dbReference>
<gene>
    <name evidence="10" type="ORF">A1355_23670</name>
</gene>
<evidence type="ECO:0000256" key="1">
    <source>
        <dbReference type="ARBA" id="ARBA00005194"/>
    </source>
</evidence>
<dbReference type="GO" id="GO:0006633">
    <property type="term" value="P:fatty acid biosynthetic process"/>
    <property type="evidence" value="ECO:0007669"/>
    <property type="project" value="UniProtKB-UniPathway"/>
</dbReference>
<dbReference type="GO" id="GO:0004315">
    <property type="term" value="F:3-oxoacyl-[acyl-carrier-protein] synthase activity"/>
    <property type="evidence" value="ECO:0007669"/>
    <property type="project" value="InterPro"/>
</dbReference>
<evidence type="ECO:0000259" key="9">
    <source>
        <dbReference type="PROSITE" id="PS52019"/>
    </source>
</evidence>
<dbReference type="InterPro" id="IPR013968">
    <property type="entry name" value="PKS_KR"/>
</dbReference>
<feature type="region of interest" description="C-terminal hotdog fold" evidence="7">
    <location>
        <begin position="1049"/>
        <end position="1183"/>
    </location>
</feature>
<comment type="similarity">
    <text evidence="2">Belongs to the short-chain dehydrogenases/reductases (SDR) family.</text>
</comment>
<dbReference type="InterPro" id="IPR036291">
    <property type="entry name" value="NAD(P)-bd_dom_sf"/>
</dbReference>
<dbReference type="Pfam" id="PF22621">
    <property type="entry name" value="CurL-like_PKS_C"/>
    <property type="match status" value="1"/>
</dbReference>
<dbReference type="Proteomes" id="UP000077628">
    <property type="component" value="Unassembled WGS sequence"/>
</dbReference>
<dbReference type="EMBL" id="LUUK01000115">
    <property type="protein sequence ID" value="OAI20943.1"/>
    <property type="molecule type" value="Genomic_DNA"/>
</dbReference>
<dbReference type="InterPro" id="IPR016035">
    <property type="entry name" value="Acyl_Trfase/lysoPLipase"/>
</dbReference>
<keyword evidence="3" id="KW-0596">Phosphopantetheine</keyword>
<dbReference type="InterPro" id="IPR016039">
    <property type="entry name" value="Thiolase-like"/>
</dbReference>
<proteinExistence type="inferred from homology"/>
<dbReference type="SUPFAM" id="SSF51735">
    <property type="entry name" value="NAD(P)-binding Rossmann-fold domains"/>
    <property type="match status" value="2"/>
</dbReference>
<evidence type="ECO:0000313" key="11">
    <source>
        <dbReference type="Proteomes" id="UP000077628"/>
    </source>
</evidence>
<dbReference type="SMART" id="SM00822">
    <property type="entry name" value="PKS_KR"/>
    <property type="match status" value="1"/>
</dbReference>
<dbReference type="GO" id="GO:0031177">
    <property type="term" value="F:phosphopantetheine binding"/>
    <property type="evidence" value="ECO:0007669"/>
    <property type="project" value="InterPro"/>
</dbReference>
<dbReference type="Pfam" id="PF21089">
    <property type="entry name" value="PKS_DH_N"/>
    <property type="match status" value="1"/>
</dbReference>
<dbReference type="PROSITE" id="PS52019">
    <property type="entry name" value="PKS_MFAS_DH"/>
    <property type="match status" value="1"/>
</dbReference>
<evidence type="ECO:0000259" key="8">
    <source>
        <dbReference type="PROSITE" id="PS52004"/>
    </source>
</evidence>
<evidence type="ECO:0000256" key="7">
    <source>
        <dbReference type="PROSITE-ProRule" id="PRU01363"/>
    </source>
</evidence>
<dbReference type="Gene3D" id="3.40.366.10">
    <property type="entry name" value="Malonyl-Coenzyme A Acyl Carrier Protein, domain 2"/>
    <property type="match status" value="1"/>
</dbReference>
<dbReference type="InterPro" id="IPR020807">
    <property type="entry name" value="PKS_DH"/>
</dbReference>
<feature type="domain" description="Ketosynthase family 3 (KS3)" evidence="8">
    <location>
        <begin position="36"/>
        <end position="461"/>
    </location>
</feature>
<dbReference type="FunFam" id="3.40.47.10:FF:000019">
    <property type="entry name" value="Polyketide synthase type I"/>
    <property type="match status" value="1"/>
</dbReference>
<dbReference type="SUPFAM" id="SSF53901">
    <property type="entry name" value="Thiolase-like"/>
    <property type="match status" value="1"/>
</dbReference>
<evidence type="ECO:0000256" key="3">
    <source>
        <dbReference type="ARBA" id="ARBA00022450"/>
    </source>
</evidence>
<dbReference type="InterPro" id="IPR018201">
    <property type="entry name" value="Ketoacyl_synth_AS"/>
</dbReference>
<dbReference type="SUPFAM" id="SSF47336">
    <property type="entry name" value="ACP-like"/>
    <property type="match status" value="1"/>
</dbReference>
<evidence type="ECO:0000313" key="10">
    <source>
        <dbReference type="EMBL" id="OAI20943.1"/>
    </source>
</evidence>
<dbReference type="Gene3D" id="3.30.70.3290">
    <property type="match status" value="1"/>
</dbReference>
<dbReference type="InterPro" id="IPR014031">
    <property type="entry name" value="Ketoacyl_synth_C"/>
</dbReference>
<keyword evidence="5" id="KW-0808">Transferase</keyword>
<evidence type="ECO:0000256" key="2">
    <source>
        <dbReference type="ARBA" id="ARBA00006484"/>
    </source>
</evidence>
<dbReference type="PANTHER" id="PTHR43775">
    <property type="entry name" value="FATTY ACID SYNTHASE"/>
    <property type="match status" value="1"/>
</dbReference>
<organism evidence="10 11">
    <name type="scientific">Methylomonas koyamae</name>
    <dbReference type="NCBI Taxonomy" id="702114"/>
    <lineage>
        <taxon>Bacteria</taxon>
        <taxon>Pseudomonadati</taxon>
        <taxon>Pseudomonadota</taxon>
        <taxon>Gammaproteobacteria</taxon>
        <taxon>Methylococcales</taxon>
        <taxon>Methylococcaceae</taxon>
        <taxon>Methylomonas</taxon>
    </lineage>
</organism>
<dbReference type="UniPathway" id="UPA00094"/>
<evidence type="ECO:0000256" key="5">
    <source>
        <dbReference type="ARBA" id="ARBA00022679"/>
    </source>
</evidence>
<dbReference type="Gene3D" id="3.40.47.10">
    <property type="match status" value="1"/>
</dbReference>
<feature type="active site" description="Proton donor; for dehydratase activity" evidence="7">
    <location>
        <position position="1105"/>
    </location>
</feature>
<reference evidence="11" key="1">
    <citation type="submission" date="2016-03" db="EMBL/GenBank/DDBJ databases">
        <authorList>
            <person name="Heylen K."/>
            <person name="De Vos P."/>
            <person name="Vekeman B."/>
        </authorList>
    </citation>
    <scope>NUCLEOTIDE SEQUENCE [LARGE SCALE GENOMIC DNA]</scope>
    <source>
        <strain evidence="11">R-45383</strain>
    </source>
</reference>
<dbReference type="Pfam" id="PF14765">
    <property type="entry name" value="PS-DH"/>
    <property type="match status" value="1"/>
</dbReference>